<keyword evidence="2" id="KW-1185">Reference proteome</keyword>
<gene>
    <name evidence="1" type="ORF">W97_08921</name>
</gene>
<evidence type="ECO:0000313" key="1">
    <source>
        <dbReference type="EMBL" id="EON69669.1"/>
    </source>
</evidence>
<dbReference type="AlphaFoldDB" id="R7Z6P0"/>
<dbReference type="EMBL" id="JH767622">
    <property type="protein sequence ID" value="EON69669.1"/>
    <property type="molecule type" value="Genomic_DNA"/>
</dbReference>
<evidence type="ECO:0000313" key="2">
    <source>
        <dbReference type="Proteomes" id="UP000016924"/>
    </source>
</evidence>
<accession>R7Z6P0</accession>
<proteinExistence type="predicted"/>
<reference evidence="2" key="1">
    <citation type="submission" date="2012-06" db="EMBL/GenBank/DDBJ databases">
        <title>The genome sequence of Coniosporium apollinis CBS 100218.</title>
        <authorList>
            <consortium name="The Broad Institute Genome Sequencing Platform"/>
            <person name="Cuomo C."/>
            <person name="Gorbushina A."/>
            <person name="Noack S."/>
            <person name="Walker B."/>
            <person name="Young S.K."/>
            <person name="Zeng Q."/>
            <person name="Gargeya S."/>
            <person name="Fitzgerald M."/>
            <person name="Haas B."/>
            <person name="Abouelleil A."/>
            <person name="Alvarado L."/>
            <person name="Arachchi H.M."/>
            <person name="Berlin A.M."/>
            <person name="Chapman S.B."/>
            <person name="Goldberg J."/>
            <person name="Griggs A."/>
            <person name="Gujja S."/>
            <person name="Hansen M."/>
            <person name="Howarth C."/>
            <person name="Imamovic A."/>
            <person name="Larimer J."/>
            <person name="McCowan C."/>
            <person name="Montmayeur A."/>
            <person name="Murphy C."/>
            <person name="Neiman D."/>
            <person name="Pearson M."/>
            <person name="Priest M."/>
            <person name="Roberts A."/>
            <person name="Saif S."/>
            <person name="Shea T."/>
            <person name="Sisk P."/>
            <person name="Sykes S."/>
            <person name="Wortman J."/>
            <person name="Nusbaum C."/>
            <person name="Birren B."/>
        </authorList>
    </citation>
    <scope>NUCLEOTIDE SEQUENCE [LARGE SCALE GENOMIC DNA]</scope>
    <source>
        <strain evidence="2">CBS 100218</strain>
    </source>
</reference>
<protein>
    <submittedName>
        <fullName evidence="1">Uncharacterized protein</fullName>
    </submittedName>
</protein>
<dbReference type="HOGENOM" id="CLU_959822_0_0_1"/>
<organism evidence="1 2">
    <name type="scientific">Coniosporium apollinis (strain CBS 100218)</name>
    <name type="common">Rock-inhabiting black yeast</name>
    <dbReference type="NCBI Taxonomy" id="1168221"/>
    <lineage>
        <taxon>Eukaryota</taxon>
        <taxon>Fungi</taxon>
        <taxon>Dikarya</taxon>
        <taxon>Ascomycota</taxon>
        <taxon>Pezizomycotina</taxon>
        <taxon>Dothideomycetes</taxon>
        <taxon>Dothideomycetes incertae sedis</taxon>
        <taxon>Coniosporium</taxon>
    </lineage>
</organism>
<name>R7Z6P0_CONA1</name>
<dbReference type="GeneID" id="19906232"/>
<sequence>MDSENMNTSEHFENIERLLPSPAVDKVAFMKCLQELLGDQPDQMAAFVRWRASQERRTPSPPPTPASEILSQIKLLDCRQEYRVVALTDVVYLGTDVDIPLAKDDSFEYIIRTGGQMLDQLCVAPAVSDSMDLHGCITELHTPPSLPSAPAHEVSLPRFVQDFGHLWYKDLRNEKSAAQGFKETDYIAVIDVTTPKKPVWLVYDYCPENPLGDREPVVLDHMGCQRAVFPNVTAQFDTAQILASVHNWNDGLTPRMIERRINETGRVAEPVPRISNRWTLLAAIDHEWSR</sequence>
<dbReference type="OrthoDB" id="5007363at2759"/>
<dbReference type="RefSeq" id="XP_007784986.1">
    <property type="nucleotide sequence ID" value="XM_007786796.1"/>
</dbReference>
<dbReference type="eggNOG" id="ENOG502T6MD">
    <property type="taxonomic scope" value="Eukaryota"/>
</dbReference>
<dbReference type="Proteomes" id="UP000016924">
    <property type="component" value="Unassembled WGS sequence"/>
</dbReference>